<dbReference type="Proteomes" id="UP000588098">
    <property type="component" value="Unassembled WGS sequence"/>
</dbReference>
<evidence type="ECO:0000313" key="2">
    <source>
        <dbReference type="EMBL" id="MBB5939421.1"/>
    </source>
</evidence>
<comment type="caution">
    <text evidence="2">The sequence shown here is derived from an EMBL/GenBank/DDBJ whole genome shotgun (WGS) entry which is preliminary data.</text>
</comment>
<gene>
    <name evidence="2" type="ORF">FHS42_006515</name>
</gene>
<dbReference type="AlphaFoldDB" id="A0A7W9V2L6"/>
<reference evidence="2 3" key="1">
    <citation type="submission" date="2020-08" db="EMBL/GenBank/DDBJ databases">
        <title>Genomic Encyclopedia of Type Strains, Phase III (KMG-III): the genomes of soil and plant-associated and newly described type strains.</title>
        <authorList>
            <person name="Whitman W."/>
        </authorList>
    </citation>
    <scope>NUCLEOTIDE SEQUENCE [LARGE SCALE GENOMIC DNA]</scope>
    <source>
        <strain evidence="2 3">CECT 8305</strain>
    </source>
</reference>
<proteinExistence type="predicted"/>
<organism evidence="2 3">
    <name type="scientific">Streptomyces zagrosensis</name>
    <dbReference type="NCBI Taxonomy" id="1042984"/>
    <lineage>
        <taxon>Bacteria</taxon>
        <taxon>Bacillati</taxon>
        <taxon>Actinomycetota</taxon>
        <taxon>Actinomycetes</taxon>
        <taxon>Kitasatosporales</taxon>
        <taxon>Streptomycetaceae</taxon>
        <taxon>Streptomyces</taxon>
    </lineage>
</organism>
<name>A0A7W9V2L6_9ACTN</name>
<accession>A0A7W9V2L6</accession>
<evidence type="ECO:0000256" key="1">
    <source>
        <dbReference type="SAM" id="MobiDB-lite"/>
    </source>
</evidence>
<evidence type="ECO:0000313" key="3">
    <source>
        <dbReference type="Proteomes" id="UP000588098"/>
    </source>
</evidence>
<protein>
    <submittedName>
        <fullName evidence="2">Uncharacterized protein</fullName>
    </submittedName>
</protein>
<sequence>MSEVAPEHPAAQVAEILRYELAAYGVWSPELRAEESDGTYRLRVAGPIPLGAGFALLRVLGDYERLLRAERARLKREQRAGRRHGQRSSETGPISEWNEGPAGWE</sequence>
<dbReference type="RefSeq" id="WP_184578441.1">
    <property type="nucleotide sequence ID" value="NZ_JACHJL010000023.1"/>
</dbReference>
<feature type="region of interest" description="Disordered" evidence="1">
    <location>
        <begin position="75"/>
        <end position="105"/>
    </location>
</feature>
<keyword evidence="3" id="KW-1185">Reference proteome</keyword>
<dbReference type="EMBL" id="JACHJL010000023">
    <property type="protein sequence ID" value="MBB5939421.1"/>
    <property type="molecule type" value="Genomic_DNA"/>
</dbReference>